<dbReference type="KEGG" id="cwa:CwatDRAFT_6722"/>
<reference evidence="2" key="1">
    <citation type="submission" date="2004-02" db="EMBL/GenBank/DDBJ databases">
        <authorList>
            <consortium name="DOE Joint Genome Institute"/>
        </authorList>
    </citation>
    <scope>NUCLEOTIDE SEQUENCE [LARGE SCALE GENOMIC DNA]</scope>
    <source>
        <strain evidence="2">WH 8501</strain>
    </source>
</reference>
<comment type="caution">
    <text evidence="2">The sequence shown here is derived from an EMBL/GenBank/DDBJ whole genome shotgun (WGS) entry which is preliminary data.</text>
</comment>
<name>Q4CB02_CROWT</name>
<reference evidence="2" key="2">
    <citation type="submission" date="2005-06" db="EMBL/GenBank/DDBJ databases">
        <title>Sequencing of the draft genome and assembly of Crocosphaera watsonii WH 8501.</title>
        <authorList>
            <consortium name="US DOE Joint Genome Institute (JGI-PGF)"/>
            <person name="Copeland A."/>
            <person name="Lucas S."/>
            <person name="Lapidus A."/>
            <person name="Barry K."/>
            <person name="Detter C."/>
            <person name="Glavina T."/>
            <person name="Hammon N."/>
            <person name="Israni S."/>
            <person name="Pitluck S."/>
            <person name="Richardson P."/>
        </authorList>
    </citation>
    <scope>NUCLEOTIDE SEQUENCE [LARGE SCALE GENOMIC DNA]</scope>
    <source>
        <strain evidence="2">WH 8501</strain>
    </source>
</reference>
<dbReference type="PANTHER" id="PTHR33803:SF3">
    <property type="entry name" value="BLL1974 PROTEIN"/>
    <property type="match status" value="1"/>
</dbReference>
<keyword evidence="3" id="KW-1185">Reference proteome</keyword>
<reference evidence="2" key="3">
    <citation type="submission" date="2016-12" db="EMBL/GenBank/DDBJ databases">
        <title>Annotation of the draft genome assembly of Crocosphaera watsonii WH 8501.</title>
        <authorList>
            <consortium name="US DOE Joint Genome Institute (JGI-ORNL)"/>
            <person name="Larimer F."/>
            <person name="Land M."/>
        </authorList>
    </citation>
    <scope>NUCLEOTIDE SEQUENCE</scope>
    <source>
        <strain evidence="2">WH 8501</strain>
    </source>
</reference>
<sequence>MYRKEEQPLPPPEKFELPFEGKLSPNNRWVIMAELIPWDDFEEEYAKLFSAEKGAPAKLFRMALGTLIIKEKLGTSDRETIEQIRENPYLQYFIGLICYQQEPPLESSMLVHFRKRIDGELINKINKKIVSEGFSTRRIWSGTYIIEFDQPFAGEPAVISTIYGNEWQTFDKSIAIVELGSQYFVPVTSSMDRPEDCAFTFIAFGNI</sequence>
<evidence type="ECO:0000313" key="3">
    <source>
        <dbReference type="Proteomes" id="UP000003922"/>
    </source>
</evidence>
<dbReference type="Proteomes" id="UP000003922">
    <property type="component" value="Unassembled WGS sequence"/>
</dbReference>
<gene>
    <name evidence="2" type="ORF">CwatDRAFT_6722</name>
</gene>
<protein>
    <recommendedName>
        <fullName evidence="1">Transposase InsH N-terminal domain-containing protein</fullName>
    </recommendedName>
</protein>
<dbReference type="Pfam" id="PF05598">
    <property type="entry name" value="DUF772"/>
    <property type="match status" value="1"/>
</dbReference>
<dbReference type="InterPro" id="IPR008490">
    <property type="entry name" value="Transposase_InsH_N"/>
</dbReference>
<evidence type="ECO:0000259" key="1">
    <source>
        <dbReference type="Pfam" id="PF05598"/>
    </source>
</evidence>
<organism evidence="2 3">
    <name type="scientific">Crocosphaera watsonii WH 8501</name>
    <dbReference type="NCBI Taxonomy" id="165597"/>
    <lineage>
        <taxon>Bacteria</taxon>
        <taxon>Bacillati</taxon>
        <taxon>Cyanobacteriota</taxon>
        <taxon>Cyanophyceae</taxon>
        <taxon>Oscillatoriophycideae</taxon>
        <taxon>Chroococcales</taxon>
        <taxon>Aphanothecaceae</taxon>
        <taxon>Crocosphaera</taxon>
    </lineage>
</organism>
<feature type="domain" description="Transposase InsH N-terminal" evidence="1">
    <location>
        <begin position="19"/>
        <end position="116"/>
    </location>
</feature>
<dbReference type="AlphaFoldDB" id="Q4CB02"/>
<proteinExistence type="predicted"/>
<evidence type="ECO:0000313" key="2">
    <source>
        <dbReference type="EMBL" id="EAM52784.1"/>
    </source>
</evidence>
<dbReference type="PANTHER" id="PTHR33803">
    <property type="entry name" value="IS1478 TRANSPOSASE"/>
    <property type="match status" value="1"/>
</dbReference>
<dbReference type="EMBL" id="AADV02000001">
    <property type="protein sequence ID" value="EAM52784.1"/>
    <property type="molecule type" value="Genomic_DNA"/>
</dbReference>
<accession>Q4CB02</accession>